<dbReference type="SUPFAM" id="SSF47413">
    <property type="entry name" value="lambda repressor-like DNA-binding domains"/>
    <property type="match status" value="1"/>
</dbReference>
<dbReference type="EMBL" id="QLYX01000011">
    <property type="protein sequence ID" value="RAY12878.1"/>
    <property type="molecule type" value="Genomic_DNA"/>
</dbReference>
<sequence>MTMEPTPAEFTRDPLLRAVGALLRSYREGADLSRPKLAAALGCTPQWLELIETGKKPISEQTARDLDTYFKTPNQTFWTMWREVKREGRHLTSPPGFQGFVRKEAIATWMNCFEAQLIPGLLQTREYADALMNVGQPADDLDALISQRVDRQAILNRETPPRLSFVVDEAALRRPVGGPKVMREQLEHLLDVVSSHPNVQVRVLPFDSVTWAGLDGAFTVLGLPDSTKLAYLESIGLGQLISDPHTVEATQVRFGLVTGEALPRNASRKMISQALEGYT</sequence>
<accession>A0A365H1G7</accession>
<keyword evidence="3" id="KW-1185">Reference proteome</keyword>
<reference evidence="2 3" key="1">
    <citation type="submission" date="2018-06" db="EMBL/GenBank/DDBJ databases">
        <title>Actinomadura craniellae sp. nov. isolated from marine sponge Craniella sp.</title>
        <authorList>
            <person name="Li L."/>
            <person name="Xu Q.H."/>
            <person name="Lin H.W."/>
            <person name="Lu Y.H."/>
        </authorList>
    </citation>
    <scope>NUCLEOTIDE SEQUENCE [LARGE SCALE GENOMIC DNA]</scope>
    <source>
        <strain evidence="2 3">LHW63021</strain>
    </source>
</reference>
<dbReference type="OrthoDB" id="3466567at2"/>
<dbReference type="AlphaFoldDB" id="A0A365H1G7"/>
<comment type="caution">
    <text evidence="2">The sequence shown here is derived from an EMBL/GenBank/DDBJ whole genome shotgun (WGS) entry which is preliminary data.</text>
</comment>
<feature type="domain" description="HTH cro/C1-type" evidence="1">
    <location>
        <begin position="23"/>
        <end position="77"/>
    </location>
</feature>
<evidence type="ECO:0000313" key="2">
    <source>
        <dbReference type="EMBL" id="RAY12878.1"/>
    </source>
</evidence>
<dbReference type="Pfam" id="PF19054">
    <property type="entry name" value="DUF5753"/>
    <property type="match status" value="1"/>
</dbReference>
<dbReference type="InterPro" id="IPR010982">
    <property type="entry name" value="Lambda_DNA-bd_dom_sf"/>
</dbReference>
<dbReference type="SMART" id="SM00530">
    <property type="entry name" value="HTH_XRE"/>
    <property type="match status" value="1"/>
</dbReference>
<dbReference type="CDD" id="cd00093">
    <property type="entry name" value="HTH_XRE"/>
    <property type="match status" value="1"/>
</dbReference>
<proteinExistence type="predicted"/>
<dbReference type="InterPro" id="IPR001387">
    <property type="entry name" value="Cro/C1-type_HTH"/>
</dbReference>
<gene>
    <name evidence="2" type="ORF">DPM19_22960</name>
</gene>
<organism evidence="2 3">
    <name type="scientific">Actinomadura craniellae</name>
    <dbReference type="NCBI Taxonomy" id="2231787"/>
    <lineage>
        <taxon>Bacteria</taxon>
        <taxon>Bacillati</taxon>
        <taxon>Actinomycetota</taxon>
        <taxon>Actinomycetes</taxon>
        <taxon>Streptosporangiales</taxon>
        <taxon>Thermomonosporaceae</taxon>
        <taxon>Actinomadura</taxon>
    </lineage>
</organism>
<dbReference type="InterPro" id="IPR043917">
    <property type="entry name" value="DUF5753"/>
</dbReference>
<dbReference type="Pfam" id="PF13560">
    <property type="entry name" value="HTH_31"/>
    <property type="match status" value="1"/>
</dbReference>
<dbReference type="RefSeq" id="WP_111870066.1">
    <property type="nucleotide sequence ID" value="NZ_QLYX01000011.1"/>
</dbReference>
<name>A0A365H1G7_9ACTN</name>
<evidence type="ECO:0000313" key="3">
    <source>
        <dbReference type="Proteomes" id="UP000251891"/>
    </source>
</evidence>
<dbReference type="Gene3D" id="1.10.260.40">
    <property type="entry name" value="lambda repressor-like DNA-binding domains"/>
    <property type="match status" value="1"/>
</dbReference>
<dbReference type="GO" id="GO:0003677">
    <property type="term" value="F:DNA binding"/>
    <property type="evidence" value="ECO:0007669"/>
    <property type="project" value="InterPro"/>
</dbReference>
<dbReference type="Proteomes" id="UP000251891">
    <property type="component" value="Unassembled WGS sequence"/>
</dbReference>
<dbReference type="PROSITE" id="PS50943">
    <property type="entry name" value="HTH_CROC1"/>
    <property type="match status" value="1"/>
</dbReference>
<evidence type="ECO:0000259" key="1">
    <source>
        <dbReference type="PROSITE" id="PS50943"/>
    </source>
</evidence>
<protein>
    <recommendedName>
        <fullName evidence="1">HTH cro/C1-type domain-containing protein</fullName>
    </recommendedName>
</protein>